<name>A0A934PR46_9SPHI</name>
<dbReference type="RefSeq" id="WP_200065668.1">
    <property type="nucleotide sequence ID" value="NZ_JAEHFW010000001.1"/>
</dbReference>
<accession>A0A934PR46</accession>
<proteinExistence type="predicted"/>
<evidence type="ECO:0000313" key="9">
    <source>
        <dbReference type="Proteomes" id="UP000613193"/>
    </source>
</evidence>
<keyword evidence="3" id="KW-0812">Transmembrane</keyword>
<feature type="signal peptide" evidence="7">
    <location>
        <begin position="1"/>
        <end position="22"/>
    </location>
</feature>
<keyword evidence="6" id="KW-0175">Coiled coil</keyword>
<dbReference type="Gene3D" id="1.20.1600.10">
    <property type="entry name" value="Outer membrane efflux proteins (OEP)"/>
    <property type="match status" value="1"/>
</dbReference>
<evidence type="ECO:0000256" key="5">
    <source>
        <dbReference type="ARBA" id="ARBA00023237"/>
    </source>
</evidence>
<dbReference type="GO" id="GO:0009279">
    <property type="term" value="C:cell outer membrane"/>
    <property type="evidence" value="ECO:0007669"/>
    <property type="project" value="UniProtKB-SubCell"/>
</dbReference>
<evidence type="ECO:0000256" key="3">
    <source>
        <dbReference type="ARBA" id="ARBA00022692"/>
    </source>
</evidence>
<dbReference type="AlphaFoldDB" id="A0A934PR46"/>
<comment type="subcellular location">
    <subcellularLocation>
        <location evidence="1">Cell outer membrane</location>
    </subcellularLocation>
</comment>
<keyword evidence="4" id="KW-0472">Membrane</keyword>
<reference evidence="8" key="1">
    <citation type="submission" date="2020-12" db="EMBL/GenBank/DDBJ databases">
        <title>Bacterial novel species Mucilaginibacter sp. SD-g isolated from soil.</title>
        <authorList>
            <person name="Jung H.-Y."/>
        </authorList>
    </citation>
    <scope>NUCLEOTIDE SEQUENCE</scope>
    <source>
        <strain evidence="8">SD-g</strain>
    </source>
</reference>
<evidence type="ECO:0000256" key="4">
    <source>
        <dbReference type="ARBA" id="ARBA00023136"/>
    </source>
</evidence>
<keyword evidence="5" id="KW-0998">Cell outer membrane</keyword>
<evidence type="ECO:0000313" key="8">
    <source>
        <dbReference type="EMBL" id="MBK0379233.1"/>
    </source>
</evidence>
<feature type="coiled-coil region" evidence="6">
    <location>
        <begin position="322"/>
        <end position="349"/>
    </location>
</feature>
<sequence>MRTKLMICCALPLILISLHTKAQQVLTLDSVLSLVAKNPALSAFDAQANAENAYAEGAKNLDAPKLSAGQFMTPYKTNPNMGAFMVTGEQMFTNPAKLKAKKQFEQAKASVTLADKSALQNQLFAQAREAYAVRVVLEKKLNLLQNIQALFDYMLKDANIRLTYNKEKLSNIYKVKARLYQLDNTRAQLQNEVNQQNIMLNTLMNRDPSAVFAVDTNIVAQAFPLLSSDTASLASARSDIKSIDRNIDLHQLQAKMAYSERKPDFGIQAGHMFTYGANPDQYTLMASVTIPISPWSSKRYKADLKGLGYEVAALQQQRLDVLNRARGQLAALEASIQSQQKQLDNDSTRIIPAFQHAYKTALLTYEQNTGDLPAVLDAIDDLQQARMAALDDMQALFTLQIAYEKELEKY</sequence>
<comment type="caution">
    <text evidence="8">The sequence shown here is derived from an EMBL/GenBank/DDBJ whole genome shotgun (WGS) entry which is preliminary data.</text>
</comment>
<dbReference type="Proteomes" id="UP000613193">
    <property type="component" value="Unassembled WGS sequence"/>
</dbReference>
<keyword evidence="7" id="KW-0732">Signal</keyword>
<dbReference type="InterPro" id="IPR051906">
    <property type="entry name" value="TolC-like"/>
</dbReference>
<dbReference type="GO" id="GO:1990281">
    <property type="term" value="C:efflux pump complex"/>
    <property type="evidence" value="ECO:0007669"/>
    <property type="project" value="TreeGrafter"/>
</dbReference>
<dbReference type="EMBL" id="JAEHFW010000001">
    <property type="protein sequence ID" value="MBK0379233.1"/>
    <property type="molecule type" value="Genomic_DNA"/>
</dbReference>
<evidence type="ECO:0000256" key="7">
    <source>
        <dbReference type="SAM" id="SignalP"/>
    </source>
</evidence>
<dbReference type="GO" id="GO:0015562">
    <property type="term" value="F:efflux transmembrane transporter activity"/>
    <property type="evidence" value="ECO:0007669"/>
    <property type="project" value="InterPro"/>
</dbReference>
<evidence type="ECO:0000256" key="2">
    <source>
        <dbReference type="ARBA" id="ARBA00022452"/>
    </source>
</evidence>
<dbReference type="PANTHER" id="PTHR30026:SF20">
    <property type="entry name" value="OUTER MEMBRANE PROTEIN TOLC"/>
    <property type="match status" value="1"/>
</dbReference>
<keyword evidence="9" id="KW-1185">Reference proteome</keyword>
<evidence type="ECO:0000256" key="6">
    <source>
        <dbReference type="SAM" id="Coils"/>
    </source>
</evidence>
<organism evidence="8 9">
    <name type="scientific">Mucilaginibacter segetis</name>
    <dbReference type="NCBI Taxonomy" id="2793071"/>
    <lineage>
        <taxon>Bacteria</taxon>
        <taxon>Pseudomonadati</taxon>
        <taxon>Bacteroidota</taxon>
        <taxon>Sphingobacteriia</taxon>
        <taxon>Sphingobacteriales</taxon>
        <taxon>Sphingobacteriaceae</taxon>
        <taxon>Mucilaginibacter</taxon>
    </lineage>
</organism>
<feature type="chain" id="PRO_5037817961" evidence="7">
    <location>
        <begin position="23"/>
        <end position="410"/>
    </location>
</feature>
<dbReference type="SUPFAM" id="SSF56954">
    <property type="entry name" value="Outer membrane efflux proteins (OEP)"/>
    <property type="match status" value="1"/>
</dbReference>
<gene>
    <name evidence="8" type="ORF">I5M19_07950</name>
</gene>
<dbReference type="PANTHER" id="PTHR30026">
    <property type="entry name" value="OUTER MEMBRANE PROTEIN TOLC"/>
    <property type="match status" value="1"/>
</dbReference>
<protein>
    <submittedName>
        <fullName evidence="8">TolC family protein</fullName>
    </submittedName>
</protein>
<evidence type="ECO:0000256" key="1">
    <source>
        <dbReference type="ARBA" id="ARBA00004442"/>
    </source>
</evidence>
<dbReference type="GO" id="GO:0015288">
    <property type="term" value="F:porin activity"/>
    <property type="evidence" value="ECO:0007669"/>
    <property type="project" value="TreeGrafter"/>
</dbReference>
<keyword evidence="2" id="KW-1134">Transmembrane beta strand</keyword>